<dbReference type="EMBL" id="HAEH01016737">
    <property type="protein sequence ID" value="SBS05019.1"/>
    <property type="molecule type" value="Transcribed_RNA"/>
</dbReference>
<accession>A0A1A8RIC5</accession>
<name>A0A1A8RIC5_9TELE</name>
<organism evidence="1">
    <name type="scientific">Nothobranchius rachovii</name>
    <name type="common">bluefin notho</name>
    <dbReference type="NCBI Taxonomy" id="451742"/>
    <lineage>
        <taxon>Eukaryota</taxon>
        <taxon>Metazoa</taxon>
        <taxon>Chordata</taxon>
        <taxon>Craniata</taxon>
        <taxon>Vertebrata</taxon>
        <taxon>Euteleostomi</taxon>
        <taxon>Actinopterygii</taxon>
        <taxon>Neopterygii</taxon>
        <taxon>Teleostei</taxon>
        <taxon>Neoteleostei</taxon>
        <taxon>Acanthomorphata</taxon>
        <taxon>Ovalentaria</taxon>
        <taxon>Atherinomorphae</taxon>
        <taxon>Cyprinodontiformes</taxon>
        <taxon>Nothobranchiidae</taxon>
        <taxon>Nothobranchius</taxon>
    </lineage>
</organism>
<gene>
    <name evidence="1" type="primary">GIN1</name>
</gene>
<reference evidence="1" key="2">
    <citation type="submission" date="2016-06" db="EMBL/GenBank/DDBJ databases">
        <title>The genome of a short-lived fish provides insights into sex chromosome evolution and the genetic control of aging.</title>
        <authorList>
            <person name="Reichwald K."/>
            <person name="Felder M."/>
            <person name="Petzold A."/>
            <person name="Koch P."/>
            <person name="Groth M."/>
            <person name="Platzer M."/>
        </authorList>
    </citation>
    <scope>NUCLEOTIDE SEQUENCE</scope>
    <source>
        <tissue evidence="1">Brain</tissue>
    </source>
</reference>
<feature type="non-terminal residue" evidence="1">
    <location>
        <position position="55"/>
    </location>
</feature>
<proteinExistence type="predicted"/>
<sequence>KAFQHKGLAGSMEVNLEYLTSRKVRILRPSLYDLSAWLRHGDGYQLNGLLEWSHC</sequence>
<dbReference type="AlphaFoldDB" id="A0A1A8RIC5"/>
<reference evidence="1" key="1">
    <citation type="submission" date="2016-05" db="EMBL/GenBank/DDBJ databases">
        <authorList>
            <person name="Lavstsen T."/>
            <person name="Jespersen J.S."/>
        </authorList>
    </citation>
    <scope>NUCLEOTIDE SEQUENCE</scope>
    <source>
        <tissue evidence="1">Brain</tissue>
    </source>
</reference>
<protein>
    <submittedName>
        <fullName evidence="1">Gypsy retrotransposon integrase 1</fullName>
    </submittedName>
</protein>
<evidence type="ECO:0000313" key="1">
    <source>
        <dbReference type="EMBL" id="SBS05019.1"/>
    </source>
</evidence>
<feature type="non-terminal residue" evidence="1">
    <location>
        <position position="1"/>
    </location>
</feature>